<protein>
    <recommendedName>
        <fullName evidence="2">J domain-containing protein</fullName>
    </recommendedName>
</protein>
<dbReference type="Pfam" id="PF00226">
    <property type="entry name" value="DnaJ"/>
    <property type="match status" value="1"/>
</dbReference>
<sequence>MKCNKDEARKAMEIAEKKISENDYNGAKKFVEKAQTLYPQLDGLEQMSMIIHVFISASNKIDTGGGGREETDWYGVLCVDPSADEEAVKKQYKKLALLLHPDKNRFKGAEDACKLVLEAWSLLSDKVMRTAYDQKRKSNEVKMQKPPNPQKPSASSNVDPSANATSNSKPAPAPENSSEQSKGGAFWTLCNECKSLCEYLRDLYLYKVVRCPNCDKTFIATENSFWGKIMREVDLRLALLRQREKNKKTNGASSFGTSYQTQEPPNAYNKPASSNWNQNASHGVDPSAYATSNNHAPPPSPAPAPAPVKPSKEIRAGYFWTLCNGCNTLCEYWRDRYLNKTIRCPNCGHTSIATDYNLWGKVMREVDYTLFLVLQQQQQRSAQNTSGGTYYPSASVPANGTLEILEKIFGILDEALAAAVVGYFL</sequence>
<feature type="domain" description="J" evidence="2">
    <location>
        <begin position="72"/>
        <end position="136"/>
    </location>
</feature>
<dbReference type="PRINTS" id="PR00625">
    <property type="entry name" value="JDOMAIN"/>
</dbReference>
<comment type="caution">
    <text evidence="3">The sequence shown here is derived from an EMBL/GenBank/DDBJ whole genome shotgun (WGS) entry which is preliminary data.</text>
</comment>
<dbReference type="Gene3D" id="1.10.287.110">
    <property type="entry name" value="DnaJ domain"/>
    <property type="match status" value="1"/>
</dbReference>
<dbReference type="InterPro" id="IPR001623">
    <property type="entry name" value="DnaJ_domain"/>
</dbReference>
<dbReference type="Proteomes" id="UP000467841">
    <property type="component" value="Unassembled WGS sequence"/>
</dbReference>
<dbReference type="PANTHER" id="PTHR44137:SF23">
    <property type="entry name" value="CHAPERONE DNAJ-DOMAIN SUPERFAMILY PROTEIN"/>
    <property type="match status" value="1"/>
</dbReference>
<evidence type="ECO:0000256" key="1">
    <source>
        <dbReference type="SAM" id="MobiDB-lite"/>
    </source>
</evidence>
<feature type="region of interest" description="Disordered" evidence="1">
    <location>
        <begin position="246"/>
        <end position="308"/>
    </location>
</feature>
<accession>A0A6D2KR58</accession>
<evidence type="ECO:0000313" key="3">
    <source>
        <dbReference type="EMBL" id="CAA7054865.1"/>
    </source>
</evidence>
<dbReference type="PANTHER" id="PTHR44137">
    <property type="entry name" value="BNAC03G44070D PROTEIN"/>
    <property type="match status" value="1"/>
</dbReference>
<dbReference type="SMART" id="SM00271">
    <property type="entry name" value="DnaJ"/>
    <property type="match status" value="1"/>
</dbReference>
<name>A0A6D2KR58_9BRAS</name>
<dbReference type="PROSITE" id="PS50076">
    <property type="entry name" value="DNAJ_2"/>
    <property type="match status" value="1"/>
</dbReference>
<dbReference type="InterPro" id="IPR036869">
    <property type="entry name" value="J_dom_sf"/>
</dbReference>
<reference evidence="3" key="1">
    <citation type="submission" date="2020-01" db="EMBL/GenBank/DDBJ databases">
        <authorList>
            <person name="Mishra B."/>
        </authorList>
    </citation>
    <scope>NUCLEOTIDE SEQUENCE [LARGE SCALE GENOMIC DNA]</scope>
</reference>
<organism evidence="3 4">
    <name type="scientific">Microthlaspi erraticum</name>
    <dbReference type="NCBI Taxonomy" id="1685480"/>
    <lineage>
        <taxon>Eukaryota</taxon>
        <taxon>Viridiplantae</taxon>
        <taxon>Streptophyta</taxon>
        <taxon>Embryophyta</taxon>
        <taxon>Tracheophyta</taxon>
        <taxon>Spermatophyta</taxon>
        <taxon>Magnoliopsida</taxon>
        <taxon>eudicotyledons</taxon>
        <taxon>Gunneridae</taxon>
        <taxon>Pentapetalae</taxon>
        <taxon>rosids</taxon>
        <taxon>malvids</taxon>
        <taxon>Brassicales</taxon>
        <taxon>Brassicaceae</taxon>
        <taxon>Coluteocarpeae</taxon>
        <taxon>Microthlaspi</taxon>
    </lineage>
</organism>
<dbReference type="SUPFAM" id="SSF46565">
    <property type="entry name" value="Chaperone J-domain"/>
    <property type="match status" value="1"/>
</dbReference>
<dbReference type="InterPro" id="IPR056988">
    <property type="entry name" value="Zn_ribbon_pln"/>
</dbReference>
<feature type="compositionally biased region" description="Pro residues" evidence="1">
    <location>
        <begin position="296"/>
        <end position="308"/>
    </location>
</feature>
<keyword evidence="4" id="KW-1185">Reference proteome</keyword>
<feature type="compositionally biased region" description="Polar residues" evidence="1">
    <location>
        <begin position="271"/>
        <end position="281"/>
    </location>
</feature>
<feature type="compositionally biased region" description="Polar residues" evidence="1">
    <location>
        <begin position="151"/>
        <end position="181"/>
    </location>
</feature>
<dbReference type="AlphaFoldDB" id="A0A6D2KR58"/>
<feature type="region of interest" description="Disordered" evidence="1">
    <location>
        <begin position="135"/>
        <end position="182"/>
    </location>
</feature>
<dbReference type="Pfam" id="PF23551">
    <property type="entry name" value="Zn_ribbon_20"/>
    <property type="match status" value="1"/>
</dbReference>
<evidence type="ECO:0000313" key="4">
    <source>
        <dbReference type="Proteomes" id="UP000467841"/>
    </source>
</evidence>
<dbReference type="OrthoDB" id="10250354at2759"/>
<proteinExistence type="predicted"/>
<feature type="compositionally biased region" description="Polar residues" evidence="1">
    <location>
        <begin position="249"/>
        <end position="264"/>
    </location>
</feature>
<evidence type="ECO:0000259" key="2">
    <source>
        <dbReference type="PROSITE" id="PS50076"/>
    </source>
</evidence>
<dbReference type="CDD" id="cd06257">
    <property type="entry name" value="DnaJ"/>
    <property type="match status" value="1"/>
</dbReference>
<gene>
    <name evidence="3" type="ORF">MERR_LOCUS42101</name>
</gene>
<dbReference type="EMBL" id="CACVBM020001595">
    <property type="protein sequence ID" value="CAA7054865.1"/>
    <property type="molecule type" value="Genomic_DNA"/>
</dbReference>